<accession>A2FVD5</accession>
<evidence type="ECO:0000256" key="2">
    <source>
        <dbReference type="ARBA" id="ARBA00022840"/>
    </source>
</evidence>
<feature type="region of interest" description="Disordered" evidence="5">
    <location>
        <begin position="277"/>
        <end position="299"/>
    </location>
</feature>
<dbReference type="PROSITE" id="PS50011">
    <property type="entry name" value="PROTEIN_KINASE_DOM"/>
    <property type="match status" value="1"/>
</dbReference>
<keyword evidence="2 3" id="KW-0067">ATP-binding</keyword>
<keyword evidence="9" id="KW-1185">Reference proteome</keyword>
<evidence type="ECO:0000256" key="1">
    <source>
        <dbReference type="ARBA" id="ARBA00022741"/>
    </source>
</evidence>
<evidence type="ECO:0000259" key="7">
    <source>
        <dbReference type="PROSITE" id="PS50011"/>
    </source>
</evidence>
<feature type="binding site" evidence="3">
    <location>
        <position position="46"/>
    </location>
    <ligand>
        <name>ATP</name>
        <dbReference type="ChEBI" id="CHEBI:30616"/>
    </ligand>
</feature>
<organism evidence="8 9">
    <name type="scientific">Trichomonas vaginalis (strain ATCC PRA-98 / G3)</name>
    <dbReference type="NCBI Taxonomy" id="412133"/>
    <lineage>
        <taxon>Eukaryota</taxon>
        <taxon>Metamonada</taxon>
        <taxon>Parabasalia</taxon>
        <taxon>Trichomonadida</taxon>
        <taxon>Trichomonadidae</taxon>
        <taxon>Trichomonas</taxon>
    </lineage>
</organism>
<dbReference type="RefSeq" id="XP_001304068.1">
    <property type="nucleotide sequence ID" value="XM_001304067.1"/>
</dbReference>
<dbReference type="SUPFAM" id="SSF56112">
    <property type="entry name" value="Protein kinase-like (PK-like)"/>
    <property type="match status" value="1"/>
</dbReference>
<dbReference type="STRING" id="5722.A2FVD5"/>
<dbReference type="AlphaFoldDB" id="A2FVD5"/>
<dbReference type="VEuPathDB" id="TrichDB:TVAG_204140"/>
<dbReference type="InterPro" id="IPR045269">
    <property type="entry name" value="Atg1-like"/>
</dbReference>
<sequence>MTENISIMSIMNPPNGYVFDEVIGSGSFSTVYKGHQLQTNKTVAIKVVKRNRLDAESSRKFYSEARILSNLVHPHIVRFIALMQDDDCEFLIMEYVSGESLRDLLERKTHLSENQSRRYFIQILSALEYFHNTTQLLHRDLKVDNIMIDHSDNIRIIDFGLAGKYDENDPNRFCGSPKYVSPEIYKRVPYTEKADIWSLGVILYLMTVGSLPFIADTLPMLSFAVRVSEPTFPPTMTPSLRQLLISMLEKDPENRPTIEKIRMSRWLMERPRLQSLISNKPNSAKTSPHDSPRNSVDPVDANSIVDRLIKTGRFKRANKMPVSRSSNVQLPDSYSEEKNETISSRLREIAKCDVARHNSIPIGSPKPIMNTNE</sequence>
<dbReference type="OMA" id="ISIMSIM"/>
<dbReference type="GO" id="GO:0004674">
    <property type="term" value="F:protein serine/threonine kinase activity"/>
    <property type="evidence" value="ECO:0000318"/>
    <property type="project" value="GO_Central"/>
</dbReference>
<proteinExistence type="inferred from homology"/>
<dbReference type="InterPro" id="IPR011009">
    <property type="entry name" value="Kinase-like_dom_sf"/>
</dbReference>
<dbReference type="Gene3D" id="1.10.510.10">
    <property type="entry name" value="Transferase(Phosphotransferase) domain 1"/>
    <property type="match status" value="1"/>
</dbReference>
<keyword evidence="6" id="KW-0812">Transmembrane</keyword>
<feature type="transmembrane region" description="Helical" evidence="6">
    <location>
        <begin position="196"/>
        <end position="215"/>
    </location>
</feature>
<keyword evidence="4" id="KW-0723">Serine/threonine-protein kinase</keyword>
<dbReference type="PROSITE" id="PS00108">
    <property type="entry name" value="PROTEIN_KINASE_ST"/>
    <property type="match status" value="1"/>
</dbReference>
<dbReference type="KEGG" id="tva:4748831"/>
<reference evidence="8" key="2">
    <citation type="journal article" date="2007" name="Science">
        <title>Draft genome sequence of the sexually transmitted pathogen Trichomonas vaginalis.</title>
        <authorList>
            <person name="Carlton J.M."/>
            <person name="Hirt R.P."/>
            <person name="Silva J.C."/>
            <person name="Delcher A.L."/>
            <person name="Schatz M."/>
            <person name="Zhao Q."/>
            <person name="Wortman J.R."/>
            <person name="Bidwell S.L."/>
            <person name="Alsmark U.C.M."/>
            <person name="Besteiro S."/>
            <person name="Sicheritz-Ponten T."/>
            <person name="Noel C.J."/>
            <person name="Dacks J.B."/>
            <person name="Foster P.G."/>
            <person name="Simillion C."/>
            <person name="Van de Peer Y."/>
            <person name="Miranda-Saavedra D."/>
            <person name="Barton G.J."/>
            <person name="Westrop G.D."/>
            <person name="Mueller S."/>
            <person name="Dessi D."/>
            <person name="Fiori P.L."/>
            <person name="Ren Q."/>
            <person name="Paulsen I."/>
            <person name="Zhang H."/>
            <person name="Bastida-Corcuera F.D."/>
            <person name="Simoes-Barbosa A."/>
            <person name="Brown M.T."/>
            <person name="Hayes R.D."/>
            <person name="Mukherjee M."/>
            <person name="Okumura C.Y."/>
            <person name="Schneider R."/>
            <person name="Smith A.J."/>
            <person name="Vanacova S."/>
            <person name="Villalvazo M."/>
            <person name="Haas B.J."/>
            <person name="Pertea M."/>
            <person name="Feldblyum T.V."/>
            <person name="Utterback T.R."/>
            <person name="Shu C.L."/>
            <person name="Osoegawa K."/>
            <person name="de Jong P.J."/>
            <person name="Hrdy I."/>
            <person name="Horvathova L."/>
            <person name="Zubacova Z."/>
            <person name="Dolezal P."/>
            <person name="Malik S.B."/>
            <person name="Logsdon J.M. Jr."/>
            <person name="Henze K."/>
            <person name="Gupta A."/>
            <person name="Wang C.C."/>
            <person name="Dunne R.L."/>
            <person name="Upcroft J.A."/>
            <person name="Upcroft P."/>
            <person name="White O."/>
            <person name="Salzberg S.L."/>
            <person name="Tang P."/>
            <person name="Chiu C.-H."/>
            <person name="Lee Y.-S."/>
            <person name="Embley T.M."/>
            <person name="Coombs G.H."/>
            <person name="Mottram J.C."/>
            <person name="Tachezy J."/>
            <person name="Fraser-Liggett C.M."/>
            <person name="Johnson P.J."/>
        </authorList>
    </citation>
    <scope>NUCLEOTIDE SEQUENCE [LARGE SCALE GENOMIC DNA]</scope>
    <source>
        <strain evidence="8">G3</strain>
    </source>
</reference>
<dbReference type="PANTHER" id="PTHR24348">
    <property type="entry name" value="SERINE/THREONINE-PROTEIN KINASE UNC-51-RELATED"/>
    <property type="match status" value="1"/>
</dbReference>
<keyword evidence="8" id="KW-0808">Transferase</keyword>
<dbReference type="GO" id="GO:0005524">
    <property type="term" value="F:ATP binding"/>
    <property type="evidence" value="ECO:0007669"/>
    <property type="project" value="UniProtKB-UniRule"/>
</dbReference>
<reference evidence="8" key="1">
    <citation type="submission" date="2006-10" db="EMBL/GenBank/DDBJ databases">
        <authorList>
            <person name="Amadeo P."/>
            <person name="Zhao Q."/>
            <person name="Wortman J."/>
            <person name="Fraser-Liggett C."/>
            <person name="Carlton J."/>
        </authorList>
    </citation>
    <scope>NUCLEOTIDE SEQUENCE</scope>
    <source>
        <strain evidence="8">G3</strain>
    </source>
</reference>
<comment type="similarity">
    <text evidence="4">Belongs to the protein kinase superfamily.</text>
</comment>
<evidence type="ECO:0000256" key="4">
    <source>
        <dbReference type="RuleBase" id="RU000304"/>
    </source>
</evidence>
<feature type="compositionally biased region" description="Polar residues" evidence="5">
    <location>
        <begin position="277"/>
        <end position="286"/>
    </location>
</feature>
<evidence type="ECO:0000313" key="9">
    <source>
        <dbReference type="Proteomes" id="UP000001542"/>
    </source>
</evidence>
<protein>
    <submittedName>
        <fullName evidence="8">CAMK family protein kinase</fullName>
    </submittedName>
</protein>
<dbReference type="OrthoDB" id="193931at2759"/>
<name>A2FVD5_TRIV3</name>
<dbReference type="PROSITE" id="PS00107">
    <property type="entry name" value="PROTEIN_KINASE_ATP"/>
    <property type="match status" value="1"/>
</dbReference>
<dbReference type="InterPro" id="IPR017441">
    <property type="entry name" value="Protein_kinase_ATP_BS"/>
</dbReference>
<dbReference type="eggNOG" id="KOG0586">
    <property type="taxonomic scope" value="Eukaryota"/>
</dbReference>
<dbReference type="InterPro" id="IPR000719">
    <property type="entry name" value="Prot_kinase_dom"/>
</dbReference>
<dbReference type="PANTHER" id="PTHR24348:SF68">
    <property type="entry name" value="SERINE_THREONINE-PROTEIN KINASE ATG1C"/>
    <property type="match status" value="1"/>
</dbReference>
<keyword evidence="6" id="KW-0472">Membrane</keyword>
<keyword evidence="6" id="KW-1133">Transmembrane helix</keyword>
<dbReference type="FunFam" id="1.10.510.10:FF:002037">
    <property type="entry name" value="CAMK family protein kinase"/>
    <property type="match status" value="1"/>
</dbReference>
<dbReference type="EMBL" id="DS114056">
    <property type="protein sequence ID" value="EAX91138.1"/>
    <property type="molecule type" value="Genomic_DNA"/>
</dbReference>
<feature type="compositionally biased region" description="Polar residues" evidence="5">
    <location>
        <begin position="323"/>
        <end position="332"/>
    </location>
</feature>
<evidence type="ECO:0000256" key="6">
    <source>
        <dbReference type="SAM" id="Phobius"/>
    </source>
</evidence>
<feature type="region of interest" description="Disordered" evidence="5">
    <location>
        <begin position="318"/>
        <end position="339"/>
    </location>
</feature>
<dbReference type="FunFam" id="3.30.200.20:FF:000042">
    <property type="entry name" value="Aurora kinase A"/>
    <property type="match status" value="1"/>
</dbReference>
<gene>
    <name evidence="8" type="ORF">TVAG_147850</name>
</gene>
<dbReference type="Proteomes" id="UP000001542">
    <property type="component" value="Unassembled WGS sequence"/>
</dbReference>
<dbReference type="GO" id="GO:0010506">
    <property type="term" value="P:regulation of autophagy"/>
    <property type="evidence" value="ECO:0007669"/>
    <property type="project" value="InterPro"/>
</dbReference>
<feature type="domain" description="Protein kinase" evidence="7">
    <location>
        <begin position="17"/>
        <end position="267"/>
    </location>
</feature>
<dbReference type="Pfam" id="PF00069">
    <property type="entry name" value="Pkinase"/>
    <property type="match status" value="1"/>
</dbReference>
<dbReference type="SMART" id="SM00220">
    <property type="entry name" value="S_TKc"/>
    <property type="match status" value="1"/>
</dbReference>
<keyword evidence="1 3" id="KW-0547">Nucleotide-binding</keyword>
<dbReference type="InterPro" id="IPR008271">
    <property type="entry name" value="Ser/Thr_kinase_AS"/>
</dbReference>
<dbReference type="VEuPathDB" id="TrichDB:TVAGG3_0403570"/>
<evidence type="ECO:0000256" key="5">
    <source>
        <dbReference type="SAM" id="MobiDB-lite"/>
    </source>
</evidence>
<dbReference type="InParanoid" id="A2FVD5"/>
<evidence type="ECO:0000256" key="3">
    <source>
        <dbReference type="PROSITE-ProRule" id="PRU10141"/>
    </source>
</evidence>
<evidence type="ECO:0000313" key="8">
    <source>
        <dbReference type="EMBL" id="EAX91138.1"/>
    </source>
</evidence>
<keyword evidence="8" id="KW-0418">Kinase</keyword>